<evidence type="ECO:0000313" key="1">
    <source>
        <dbReference type="EMBL" id="CAD7694214.1"/>
    </source>
</evidence>
<name>A0A811ZZ62_NYCPR</name>
<comment type="caution">
    <text evidence="1">The sequence shown here is derived from an EMBL/GenBank/DDBJ whole genome shotgun (WGS) entry which is preliminary data.</text>
</comment>
<keyword evidence="2" id="KW-1185">Reference proteome</keyword>
<evidence type="ECO:0000313" key="2">
    <source>
        <dbReference type="Proteomes" id="UP000645828"/>
    </source>
</evidence>
<dbReference type="AlphaFoldDB" id="A0A811ZZ62"/>
<organism evidence="1 2">
    <name type="scientific">Nyctereutes procyonoides</name>
    <name type="common">Raccoon dog</name>
    <name type="synonym">Canis procyonoides</name>
    <dbReference type="NCBI Taxonomy" id="34880"/>
    <lineage>
        <taxon>Eukaryota</taxon>
        <taxon>Metazoa</taxon>
        <taxon>Chordata</taxon>
        <taxon>Craniata</taxon>
        <taxon>Vertebrata</taxon>
        <taxon>Euteleostomi</taxon>
        <taxon>Mammalia</taxon>
        <taxon>Eutheria</taxon>
        <taxon>Laurasiatheria</taxon>
        <taxon>Carnivora</taxon>
        <taxon>Caniformia</taxon>
        <taxon>Canidae</taxon>
        <taxon>Nyctereutes</taxon>
    </lineage>
</organism>
<sequence>MLRALRPGCAPGDPGCFLPWAGSFQCPLLMKLEILPPTKEKLPLSQNAGQRRVNLQ</sequence>
<dbReference type="Proteomes" id="UP000645828">
    <property type="component" value="Unassembled WGS sequence"/>
</dbReference>
<dbReference type="EMBL" id="CAJHUB010000789">
    <property type="protein sequence ID" value="CAD7694214.1"/>
    <property type="molecule type" value="Genomic_DNA"/>
</dbReference>
<reference evidence="1" key="1">
    <citation type="submission" date="2020-12" db="EMBL/GenBank/DDBJ databases">
        <authorList>
            <consortium name="Molecular Ecology Group"/>
        </authorList>
    </citation>
    <scope>NUCLEOTIDE SEQUENCE</scope>
    <source>
        <strain evidence="1">TBG_1078</strain>
    </source>
</reference>
<gene>
    <name evidence="1" type="ORF">NYPRO_LOCUS27006</name>
</gene>
<accession>A0A811ZZ62</accession>
<proteinExistence type="predicted"/>
<protein>
    <submittedName>
        <fullName evidence="1">(raccoon dog) hypothetical protein</fullName>
    </submittedName>
</protein>